<feature type="domain" description="Zorya protein ZorC EH" evidence="2">
    <location>
        <begin position="39"/>
        <end position="459"/>
    </location>
</feature>
<sequence>MSLEHLTLLAAVSDRLETSLRRFGRDSEGLLFHLPEPRKLAAEADRLALLFEQGAPREPDRQQRINALARLRRGESALSRREWVLITWGLCDDCGACGKPIHEQPLFDAVIAHTDDWIAHHEVPRRAWFGLLHSYLAYDLDASSEKRNWLRLRERLVATAAILIGSLKRPKLWSQLVERHRDIFDDDAGRSLRAVVFDGSVDEHDQLARGLPIPESSWLWRRVIAQQIDHLNQMDDTDFLARISGMLQFLRTRPLHADDLMAALLTRYCQSAQRNEAHELLKSESFARWGNPQLRSATRWAMVDAPVRAMVLRWFAKEDLEHFFSLLQGAGQVDQARLRYWLDFVDQIVYTRILLGGEAMANTDPEFRNFRTKNAGRYGKLVGGPSHNNGFIMRIQDQYFVEFSSTGNACYAYAEHELPFDPSARELSNSSLRKVIQNKQTWSDNRILHMNAWQWKANQFLAKRGIYPGPGSGMGTVQLDSYRARFETTHTATATPPSLPVSSPASAAPASPPRAPATSAPAVTTTDASTLSVIKVASALARAYRVEVQNNIDKGGAFWVLERNQKSRLGHELTRLHMHFNADRGFWIK</sequence>
<evidence type="ECO:0000313" key="3">
    <source>
        <dbReference type="EMBL" id="MVW64209.1"/>
    </source>
</evidence>
<dbReference type="AlphaFoldDB" id="A0A7X3G5W7"/>
<evidence type="ECO:0000259" key="2">
    <source>
        <dbReference type="Pfam" id="PF15611"/>
    </source>
</evidence>
<gene>
    <name evidence="3" type="ORF">GPY61_30200</name>
</gene>
<name>A0A7X3G5W7_9BURK</name>
<comment type="caution">
    <text evidence="3">The sequence shown here is derived from an EMBL/GenBank/DDBJ whole genome shotgun (WGS) entry which is preliminary data.</text>
</comment>
<protein>
    <recommendedName>
        <fullName evidence="2">Zorya protein ZorC EH domain-containing protein</fullName>
    </recommendedName>
</protein>
<keyword evidence="4" id="KW-1185">Reference proteome</keyword>
<dbReference type="Proteomes" id="UP000443353">
    <property type="component" value="Unassembled WGS sequence"/>
</dbReference>
<organism evidence="3 4">
    <name type="scientific">Massilia cellulosiltytica</name>
    <dbReference type="NCBI Taxonomy" id="2683234"/>
    <lineage>
        <taxon>Bacteria</taxon>
        <taxon>Pseudomonadati</taxon>
        <taxon>Pseudomonadota</taxon>
        <taxon>Betaproteobacteria</taxon>
        <taxon>Burkholderiales</taxon>
        <taxon>Oxalobacteraceae</taxon>
        <taxon>Telluria group</taxon>
        <taxon>Massilia</taxon>
    </lineage>
</organism>
<evidence type="ECO:0000313" key="4">
    <source>
        <dbReference type="Proteomes" id="UP000443353"/>
    </source>
</evidence>
<accession>A0A7X3G5W7</accession>
<reference evidence="3 4" key="1">
    <citation type="submission" date="2019-12" db="EMBL/GenBank/DDBJ databases">
        <authorList>
            <person name="Li C."/>
            <person name="Zhao J."/>
        </authorList>
    </citation>
    <scope>NUCLEOTIDE SEQUENCE [LARGE SCALE GENOMIC DNA]</scope>
    <source>
        <strain evidence="3 4">NEAU-DD11</strain>
    </source>
</reference>
<feature type="region of interest" description="Disordered" evidence="1">
    <location>
        <begin position="491"/>
        <end position="524"/>
    </location>
</feature>
<feature type="compositionally biased region" description="Low complexity" evidence="1">
    <location>
        <begin position="491"/>
        <end position="509"/>
    </location>
</feature>
<evidence type="ECO:0000256" key="1">
    <source>
        <dbReference type="SAM" id="MobiDB-lite"/>
    </source>
</evidence>
<dbReference type="RefSeq" id="WP_160410724.1">
    <property type="nucleotide sequence ID" value="NZ_WSES01000012.1"/>
</dbReference>
<dbReference type="EMBL" id="WSES01000012">
    <property type="protein sequence ID" value="MVW64209.1"/>
    <property type="molecule type" value="Genomic_DNA"/>
</dbReference>
<dbReference type="InterPro" id="IPR028943">
    <property type="entry name" value="ZorC_EH_Signature_dom"/>
</dbReference>
<proteinExistence type="predicted"/>
<dbReference type="Pfam" id="PF15611">
    <property type="entry name" value="EH_Signature"/>
    <property type="match status" value="1"/>
</dbReference>